<keyword evidence="1 2" id="KW-0443">Lipid metabolism</keyword>
<dbReference type="GO" id="GO:0005737">
    <property type="term" value="C:cytoplasm"/>
    <property type="evidence" value="ECO:0007669"/>
    <property type="project" value="TreeGrafter"/>
</dbReference>
<name>A0A812VAA0_SYMPI</name>
<feature type="active site" description="Nucleophile" evidence="2">
    <location>
        <position position="80"/>
    </location>
</feature>
<dbReference type="GO" id="GO:0019433">
    <property type="term" value="P:triglyceride catabolic process"/>
    <property type="evidence" value="ECO:0007669"/>
    <property type="project" value="TreeGrafter"/>
</dbReference>
<keyword evidence="2" id="KW-0378">Hydrolase</keyword>
<dbReference type="GO" id="GO:0004806">
    <property type="term" value="F:triacylglycerol lipase activity"/>
    <property type="evidence" value="ECO:0007669"/>
    <property type="project" value="TreeGrafter"/>
</dbReference>
<dbReference type="GO" id="GO:0005811">
    <property type="term" value="C:lipid droplet"/>
    <property type="evidence" value="ECO:0007669"/>
    <property type="project" value="TreeGrafter"/>
</dbReference>
<proteinExistence type="predicted"/>
<evidence type="ECO:0000256" key="2">
    <source>
        <dbReference type="PROSITE-ProRule" id="PRU01161"/>
    </source>
</evidence>
<dbReference type="InterPro" id="IPR033562">
    <property type="entry name" value="PLPL"/>
</dbReference>
<organism evidence="4 5">
    <name type="scientific">Symbiodinium pilosum</name>
    <name type="common">Dinoflagellate</name>
    <dbReference type="NCBI Taxonomy" id="2952"/>
    <lineage>
        <taxon>Eukaryota</taxon>
        <taxon>Sar</taxon>
        <taxon>Alveolata</taxon>
        <taxon>Dinophyceae</taxon>
        <taxon>Suessiales</taxon>
        <taxon>Symbiodiniaceae</taxon>
        <taxon>Symbiodinium</taxon>
    </lineage>
</organism>
<feature type="domain" description="PNPLA" evidence="3">
    <location>
        <begin position="44"/>
        <end position="216"/>
    </location>
</feature>
<protein>
    <submittedName>
        <fullName evidence="4">Atgl-1 protein</fullName>
    </submittedName>
</protein>
<reference evidence="4" key="1">
    <citation type="submission" date="2021-02" db="EMBL/GenBank/DDBJ databases">
        <authorList>
            <person name="Dougan E. K."/>
            <person name="Rhodes N."/>
            <person name="Thang M."/>
            <person name="Chan C."/>
        </authorList>
    </citation>
    <scope>NUCLEOTIDE SEQUENCE</scope>
</reference>
<dbReference type="OrthoDB" id="197155at2759"/>
<accession>A0A812VAA0</accession>
<dbReference type="EMBL" id="CAJNIZ010041746">
    <property type="protein sequence ID" value="CAE7616874.1"/>
    <property type="molecule type" value="Genomic_DNA"/>
</dbReference>
<dbReference type="InterPro" id="IPR002641">
    <property type="entry name" value="PNPLA_dom"/>
</dbReference>
<evidence type="ECO:0000313" key="5">
    <source>
        <dbReference type="Proteomes" id="UP000649617"/>
    </source>
</evidence>
<comment type="caution">
    <text evidence="4">The sequence shown here is derived from an EMBL/GenBank/DDBJ whole genome shotgun (WGS) entry which is preliminary data.</text>
</comment>
<evidence type="ECO:0000256" key="1">
    <source>
        <dbReference type="ARBA" id="ARBA00023098"/>
    </source>
</evidence>
<sequence>CLAVRDRAPQRLPAPRLLSVSAGRISGLDGLPKVPEITFDEMEIAFAGCANLCVYMFGVAYALQQAPGSQRVRWKCSGASSGAFVAAPFAMGLDCAKVVLNVHERFVQERTRLGGCVGAYSKNVREILCDEIRAAQAGGRDPLKSAAGSLNVSVTCFRPVPTHAVVSEFSSEQELLDAILASCYIPIAYEDPVVLKNLGFCVDGCVCSFLPNAKCVVSPYHCHLGDIAPAQEYDGSLVFNLLHGQDVLRLFEDGYLDCVKWLDAGAPSNAGKRARQFYGSSTKSLQALLFQGLRVFLNMAGFCQRPASKV</sequence>
<dbReference type="AlphaFoldDB" id="A0A812VAA0"/>
<dbReference type="GO" id="GO:0016020">
    <property type="term" value="C:membrane"/>
    <property type="evidence" value="ECO:0007669"/>
    <property type="project" value="TreeGrafter"/>
</dbReference>
<dbReference type="InterPro" id="IPR016035">
    <property type="entry name" value="Acyl_Trfase/lysoPLipase"/>
</dbReference>
<dbReference type="PANTHER" id="PTHR12406:SF7">
    <property type="entry name" value="PATATIN-LIKE PHOSPHOLIPASE DOMAIN-CONTAINING PROTEIN 4"/>
    <property type="match status" value="1"/>
</dbReference>
<dbReference type="SUPFAM" id="SSF52151">
    <property type="entry name" value="FabD/lysophospholipase-like"/>
    <property type="match status" value="1"/>
</dbReference>
<keyword evidence="5" id="KW-1185">Reference proteome</keyword>
<dbReference type="PROSITE" id="PS51635">
    <property type="entry name" value="PNPLA"/>
    <property type="match status" value="1"/>
</dbReference>
<dbReference type="Proteomes" id="UP000649617">
    <property type="component" value="Unassembled WGS sequence"/>
</dbReference>
<dbReference type="PANTHER" id="PTHR12406">
    <property type="entry name" value="CALCIUM-INDEPENDENT PHOSPHOLIPASE A2 IPLA2 -RELATED"/>
    <property type="match status" value="1"/>
</dbReference>
<feature type="non-terminal residue" evidence="4">
    <location>
        <position position="1"/>
    </location>
</feature>
<comment type="caution">
    <text evidence="2">Lacks conserved residue(s) required for the propagation of feature annotation.</text>
</comment>
<feature type="active site" description="Proton acceptor" evidence="2">
    <location>
        <position position="203"/>
    </location>
</feature>
<evidence type="ECO:0000313" key="4">
    <source>
        <dbReference type="EMBL" id="CAE7616874.1"/>
    </source>
</evidence>
<gene>
    <name evidence="4" type="primary">atgl-1</name>
    <name evidence="4" type="ORF">SPIL2461_LOCUS16201</name>
</gene>
<dbReference type="GO" id="GO:0055088">
    <property type="term" value="P:lipid homeostasis"/>
    <property type="evidence" value="ECO:0007669"/>
    <property type="project" value="TreeGrafter"/>
</dbReference>
<dbReference type="Pfam" id="PF01734">
    <property type="entry name" value="Patatin"/>
    <property type="match status" value="1"/>
</dbReference>
<feature type="short sequence motif" description="GXSXG" evidence="2">
    <location>
        <begin position="78"/>
        <end position="82"/>
    </location>
</feature>
<evidence type="ECO:0000259" key="3">
    <source>
        <dbReference type="PROSITE" id="PS51635"/>
    </source>
</evidence>
<keyword evidence="2" id="KW-0442">Lipid degradation</keyword>